<keyword evidence="1" id="KW-0547">Nucleotide-binding</keyword>
<protein>
    <recommendedName>
        <fullName evidence="4">Primosomal protein N' 3' DNA-binding domain-containing protein</fullName>
    </recommendedName>
</protein>
<gene>
    <name evidence="5" type="ORF">METZ01_LOCUS37405</name>
</gene>
<dbReference type="GO" id="GO:0006302">
    <property type="term" value="P:double-strand break repair"/>
    <property type="evidence" value="ECO:0007669"/>
    <property type="project" value="TreeGrafter"/>
</dbReference>
<accession>A0A381QYN5</accession>
<feature type="domain" description="Primosomal protein N' 3' DNA-binding" evidence="4">
    <location>
        <begin position="6"/>
        <end position="103"/>
    </location>
</feature>
<evidence type="ECO:0000256" key="3">
    <source>
        <dbReference type="ARBA" id="ARBA00023125"/>
    </source>
</evidence>
<evidence type="ECO:0000313" key="5">
    <source>
        <dbReference type="EMBL" id="SUZ84551.1"/>
    </source>
</evidence>
<dbReference type="InterPro" id="IPR041222">
    <property type="entry name" value="PriA_3primeBD"/>
</dbReference>
<evidence type="ECO:0000256" key="2">
    <source>
        <dbReference type="ARBA" id="ARBA00022840"/>
    </source>
</evidence>
<dbReference type="GO" id="GO:0006310">
    <property type="term" value="P:DNA recombination"/>
    <property type="evidence" value="ECO:0007669"/>
    <property type="project" value="TreeGrafter"/>
</dbReference>
<evidence type="ECO:0000259" key="4">
    <source>
        <dbReference type="Pfam" id="PF17764"/>
    </source>
</evidence>
<feature type="non-terminal residue" evidence="5">
    <location>
        <position position="207"/>
    </location>
</feature>
<dbReference type="GO" id="GO:0005524">
    <property type="term" value="F:ATP binding"/>
    <property type="evidence" value="ECO:0007669"/>
    <property type="project" value="UniProtKB-KW"/>
</dbReference>
<organism evidence="5">
    <name type="scientific">marine metagenome</name>
    <dbReference type="NCBI Taxonomy" id="408172"/>
    <lineage>
        <taxon>unclassified sequences</taxon>
        <taxon>metagenomes</taxon>
        <taxon>ecological metagenomes</taxon>
    </lineage>
</organism>
<reference evidence="5" key="1">
    <citation type="submission" date="2018-05" db="EMBL/GenBank/DDBJ databases">
        <authorList>
            <person name="Lanie J.A."/>
            <person name="Ng W.-L."/>
            <person name="Kazmierczak K.M."/>
            <person name="Andrzejewski T.M."/>
            <person name="Davidsen T.M."/>
            <person name="Wayne K.J."/>
            <person name="Tettelin H."/>
            <person name="Glass J.I."/>
            <person name="Rusch D."/>
            <person name="Podicherti R."/>
            <person name="Tsui H.-C.T."/>
            <person name="Winkler M.E."/>
        </authorList>
    </citation>
    <scope>NUCLEOTIDE SEQUENCE</scope>
</reference>
<evidence type="ECO:0000256" key="1">
    <source>
        <dbReference type="ARBA" id="ARBA00022741"/>
    </source>
</evidence>
<dbReference type="InterPro" id="IPR042115">
    <property type="entry name" value="PriA_3primeBD_sf"/>
</dbReference>
<dbReference type="Pfam" id="PF17764">
    <property type="entry name" value="PriA_3primeBD"/>
    <property type="match status" value="1"/>
</dbReference>
<dbReference type="GO" id="GO:0043138">
    <property type="term" value="F:3'-5' DNA helicase activity"/>
    <property type="evidence" value="ECO:0007669"/>
    <property type="project" value="TreeGrafter"/>
</dbReference>
<sequence>MNYYIDVIVPLPLDNLFTYRVNEKEFKFLRIGFRVIVPFGKSKFITAIVANKHNQTPHSYIPKDIEFIIDEECSINDNQLKFIHWISKYYMCPLGQVLKVALPSLLLLKSESEIILTDKIKDFDLSDNAELIYQNLILNKKIPYREIISILNRKNINKTINELIDNSLITLKEEIYDYFKPKNILKIFLNKKSINNQEKKNLIDSLK</sequence>
<keyword evidence="3" id="KW-0238">DNA-binding</keyword>
<dbReference type="FunFam" id="3.40.1440.60:FF:000001">
    <property type="entry name" value="Primosomal protein N"/>
    <property type="match status" value="1"/>
</dbReference>
<dbReference type="Gene3D" id="3.40.1440.60">
    <property type="entry name" value="PriA, 3(prime) DNA-binding domain"/>
    <property type="match status" value="1"/>
</dbReference>
<dbReference type="AlphaFoldDB" id="A0A381QYN5"/>
<keyword evidence="2" id="KW-0067">ATP-binding</keyword>
<proteinExistence type="predicted"/>
<dbReference type="PANTHER" id="PTHR30580">
    <property type="entry name" value="PRIMOSOMAL PROTEIN N"/>
    <property type="match status" value="1"/>
</dbReference>
<dbReference type="PANTHER" id="PTHR30580:SF0">
    <property type="entry name" value="PRIMOSOMAL PROTEIN N"/>
    <property type="match status" value="1"/>
</dbReference>
<dbReference type="EMBL" id="UINC01001595">
    <property type="protein sequence ID" value="SUZ84551.1"/>
    <property type="molecule type" value="Genomic_DNA"/>
</dbReference>
<dbReference type="GO" id="GO:0006270">
    <property type="term" value="P:DNA replication initiation"/>
    <property type="evidence" value="ECO:0007669"/>
    <property type="project" value="TreeGrafter"/>
</dbReference>
<dbReference type="GO" id="GO:0003677">
    <property type="term" value="F:DNA binding"/>
    <property type="evidence" value="ECO:0007669"/>
    <property type="project" value="UniProtKB-KW"/>
</dbReference>
<name>A0A381QYN5_9ZZZZ</name>